<dbReference type="Gene3D" id="3.20.20.100">
    <property type="entry name" value="NADP-dependent oxidoreductase domain"/>
    <property type="match status" value="1"/>
</dbReference>
<dbReference type="PANTHER" id="PTHR43364:SF4">
    <property type="entry name" value="NAD(P)-LINKED OXIDOREDUCTASE SUPERFAMILY PROTEIN"/>
    <property type="match status" value="1"/>
</dbReference>
<dbReference type="SUPFAM" id="SSF51430">
    <property type="entry name" value="NAD(P)-linked oxidoreductase"/>
    <property type="match status" value="1"/>
</dbReference>
<evidence type="ECO:0000256" key="2">
    <source>
        <dbReference type="ARBA" id="ARBA00038157"/>
    </source>
</evidence>
<reference evidence="4 5" key="1">
    <citation type="submission" date="2023-08" db="EMBL/GenBank/DDBJ databases">
        <title>Black Yeasts Isolated from many extreme environments.</title>
        <authorList>
            <person name="Coleine C."/>
            <person name="Stajich J.E."/>
            <person name="Selbmann L."/>
        </authorList>
    </citation>
    <scope>NUCLEOTIDE SEQUENCE [LARGE SCALE GENOMIC DNA]</scope>
    <source>
        <strain evidence="4 5">CCFEE 5910</strain>
    </source>
</reference>
<evidence type="ECO:0000256" key="1">
    <source>
        <dbReference type="ARBA" id="ARBA00023002"/>
    </source>
</evidence>
<evidence type="ECO:0000313" key="5">
    <source>
        <dbReference type="Proteomes" id="UP001309876"/>
    </source>
</evidence>
<dbReference type="EMBL" id="JAVRRJ010000011">
    <property type="protein sequence ID" value="KAK5081029.1"/>
    <property type="molecule type" value="Genomic_DNA"/>
</dbReference>
<keyword evidence="5" id="KW-1185">Reference proteome</keyword>
<sequence>MPTKPRVILGLLTFGPPESELHGSRITSLTEYNRCLDYYQSRGYSEVDTARTYVDGLQESFTRAANWKERQLLLATKCYPTEPGIHSKSSIKQILTTSLQELGTNQVEIFYLHAPDRSVPFEETLQACDDMYREGKFRKLGLSNYAAWEVAEIWNIANQRNWVKPTVYQAMYNALTRAIEEELVPCCRKYGIDIVVYNPLAGGVLSGKYKNKEVPQEGRFAETDPRIGGMYRERYFKDSNFKALKLIEPVATKYGLSLLEIAFRWCVHHSKLNMKEGGDGVVIGISSLTQLESNLNDLEQGSLPEEIVEVLDHAWQITKPSCPLYWR</sequence>
<evidence type="ECO:0000313" key="4">
    <source>
        <dbReference type="EMBL" id="KAK5081029.1"/>
    </source>
</evidence>
<proteinExistence type="inferred from homology"/>
<feature type="domain" description="NADP-dependent oxidoreductase" evidence="3">
    <location>
        <begin position="25"/>
        <end position="314"/>
    </location>
</feature>
<evidence type="ECO:0000259" key="3">
    <source>
        <dbReference type="Pfam" id="PF00248"/>
    </source>
</evidence>
<protein>
    <recommendedName>
        <fullName evidence="3">NADP-dependent oxidoreductase domain-containing protein</fullName>
    </recommendedName>
</protein>
<dbReference type="InterPro" id="IPR050523">
    <property type="entry name" value="AKR_Detox_Biosynth"/>
</dbReference>
<dbReference type="PANTHER" id="PTHR43364">
    <property type="entry name" value="NADH-SPECIFIC METHYLGLYOXAL REDUCTASE-RELATED"/>
    <property type="match status" value="1"/>
</dbReference>
<dbReference type="Proteomes" id="UP001309876">
    <property type="component" value="Unassembled WGS sequence"/>
</dbReference>
<keyword evidence="1" id="KW-0560">Oxidoreductase</keyword>
<dbReference type="CDD" id="cd19075">
    <property type="entry name" value="AKR_AKR7A1-5"/>
    <property type="match status" value="1"/>
</dbReference>
<gene>
    <name evidence="4" type="ORF">LTR05_008346</name>
</gene>
<dbReference type="InterPro" id="IPR023210">
    <property type="entry name" value="NADP_OxRdtase_dom"/>
</dbReference>
<name>A0AAN7Y8H9_9EURO</name>
<accession>A0AAN7Y8H9</accession>
<dbReference type="InterPro" id="IPR036812">
    <property type="entry name" value="NAD(P)_OxRdtase_dom_sf"/>
</dbReference>
<dbReference type="AlphaFoldDB" id="A0AAN7Y8H9"/>
<organism evidence="4 5">
    <name type="scientific">Lithohypha guttulata</name>
    <dbReference type="NCBI Taxonomy" id="1690604"/>
    <lineage>
        <taxon>Eukaryota</taxon>
        <taxon>Fungi</taxon>
        <taxon>Dikarya</taxon>
        <taxon>Ascomycota</taxon>
        <taxon>Pezizomycotina</taxon>
        <taxon>Eurotiomycetes</taxon>
        <taxon>Chaetothyriomycetidae</taxon>
        <taxon>Chaetothyriales</taxon>
        <taxon>Trichomeriaceae</taxon>
        <taxon>Lithohypha</taxon>
    </lineage>
</organism>
<comment type="similarity">
    <text evidence="2">Belongs to the aldo/keto reductase family. Aldo/keto reductase 2 subfamily.</text>
</comment>
<dbReference type="GO" id="GO:0016491">
    <property type="term" value="F:oxidoreductase activity"/>
    <property type="evidence" value="ECO:0007669"/>
    <property type="project" value="UniProtKB-KW"/>
</dbReference>
<dbReference type="Pfam" id="PF00248">
    <property type="entry name" value="Aldo_ket_red"/>
    <property type="match status" value="1"/>
</dbReference>
<comment type="caution">
    <text evidence="4">The sequence shown here is derived from an EMBL/GenBank/DDBJ whole genome shotgun (WGS) entry which is preliminary data.</text>
</comment>